<gene>
    <name evidence="1" type="ordered locus">CD196_1464</name>
</gene>
<dbReference type="HOGENOM" id="CLU_1011396_0_0_9"/>
<name>A0A0H3NBA4_CLODC</name>
<dbReference type="Proteomes" id="UP000002068">
    <property type="component" value="Chromosome"/>
</dbReference>
<dbReference type="KEGG" id="cdc:CD196_1464"/>
<sequence length="275" mass="32570">MYKRGDFMAKFLDITGKKFGRLRVIKFSKEIKSGKRNRKYWLCKCDCGNFKEIRTDSLTSGLVQSCGCLKKEQDKLNLTDKYQFKKKYKVQNKRLYSIWKGIISRCTDKNNKRYNRYGERNIIVCDEWFCYDNFANWALSNGYSEKLTIDRINNEGNYESSNCRWVDIKTQCRNRSTNILVKHEEKEITLIELSEKTGISYSCLRSRYSKGLVGNKLIEKVKIIEESRAKLSIEDVKEIRKKYSDGYTIKQLSEIYPVTYSSISNIVHRRTWKNI</sequence>
<protein>
    <submittedName>
        <fullName evidence="1">Uncharacterized protein</fullName>
    </submittedName>
</protein>
<accession>A0A0H3NBA4</accession>
<evidence type="ECO:0000313" key="2">
    <source>
        <dbReference type="Proteomes" id="UP000002068"/>
    </source>
</evidence>
<reference evidence="1 2" key="1">
    <citation type="journal article" date="2009" name="Genome Biol.">
        <title>Comparative genome and phenotypic analysis of Clostridium difficile 027 strains provides insight into the evolution of a hypervirulent bacterium.</title>
        <authorList>
            <person name="Stabler R.A."/>
            <person name="He M."/>
            <person name="Dawson L."/>
            <person name="Martin M."/>
            <person name="Valiente E."/>
            <person name="Corton C."/>
            <person name="Lawley T.D."/>
            <person name="Sebaihia M."/>
            <person name="Quail M.A."/>
            <person name="Rose G."/>
            <person name="Gerding D.N."/>
            <person name="Gibert M."/>
            <person name="Popoff M.R."/>
            <person name="Parkhill J."/>
            <person name="Dougan G."/>
            <person name="Wren B.W."/>
        </authorList>
    </citation>
    <scope>NUCLEOTIDE SEQUENCE [LARGE SCALE GENOMIC DNA]</scope>
    <source>
        <strain evidence="1 2">CD196</strain>
    </source>
</reference>
<proteinExistence type="predicted"/>
<dbReference type="EMBL" id="FN538970">
    <property type="protein sequence ID" value="CBA62812.1"/>
    <property type="molecule type" value="Genomic_DNA"/>
</dbReference>
<evidence type="ECO:0000313" key="1">
    <source>
        <dbReference type="EMBL" id="CBA62812.1"/>
    </source>
</evidence>
<dbReference type="AlphaFoldDB" id="A0A0H3NBA4"/>
<organism evidence="1 2">
    <name type="scientific">Clostridioides difficile (strain CD196)</name>
    <name type="common">Peptoclostridium difficile</name>
    <dbReference type="NCBI Taxonomy" id="645462"/>
    <lineage>
        <taxon>Bacteria</taxon>
        <taxon>Bacillati</taxon>
        <taxon>Bacillota</taxon>
        <taxon>Clostridia</taxon>
        <taxon>Peptostreptococcales</taxon>
        <taxon>Peptostreptococcaceae</taxon>
        <taxon>Clostridioides</taxon>
    </lineage>
</organism>